<evidence type="ECO:0000313" key="1">
    <source>
        <dbReference type="EMBL" id="SMO93130.1"/>
    </source>
</evidence>
<name>A0A521FCA2_9FLAO</name>
<dbReference type="InterPro" id="IPR054500">
    <property type="entry name" value="Phage_fiber_rpt"/>
</dbReference>
<dbReference type="RefSeq" id="WP_111376204.1">
    <property type="nucleotide sequence ID" value="NZ_CP043612.1"/>
</dbReference>
<protein>
    <submittedName>
        <fullName evidence="1">Uncharacterized protein</fullName>
    </submittedName>
</protein>
<keyword evidence="2" id="KW-1185">Reference proteome</keyword>
<dbReference type="AlphaFoldDB" id="A0A521FCA2"/>
<organism evidence="1 2">
    <name type="scientific">Flavobacterium nitrogenifigens</name>
    <dbReference type="NCBI Taxonomy" id="1617283"/>
    <lineage>
        <taxon>Bacteria</taxon>
        <taxon>Pseudomonadati</taxon>
        <taxon>Bacteroidota</taxon>
        <taxon>Flavobacteriia</taxon>
        <taxon>Flavobacteriales</taxon>
        <taxon>Flavobacteriaceae</taxon>
        <taxon>Flavobacterium</taxon>
    </lineage>
</organism>
<evidence type="ECO:0000313" key="2">
    <source>
        <dbReference type="Proteomes" id="UP000319267"/>
    </source>
</evidence>
<accession>A0A521FCA2</accession>
<reference evidence="1 2" key="1">
    <citation type="submission" date="2017-05" db="EMBL/GenBank/DDBJ databases">
        <authorList>
            <person name="Varghese N."/>
            <person name="Submissions S."/>
        </authorList>
    </citation>
    <scope>NUCLEOTIDE SEQUENCE [LARGE SCALE GENOMIC DNA]</scope>
    <source>
        <strain evidence="1 2">DSM 29982</strain>
    </source>
</reference>
<dbReference type="EMBL" id="FXTQ01000008">
    <property type="protein sequence ID" value="SMO93130.1"/>
    <property type="molecule type" value="Genomic_DNA"/>
</dbReference>
<sequence>MPIQTLNTIKKWFKTGLKPTQEQFWDTWDSFRHKNENVPIQDIENLETVLDAKAEKSELDNHTTNANAHNELFATKEDKTSKGIANGYAPLDEFSKITAQYLAIVNDLVTDSKTSLLSAQQGVVLKKQIDEIKNLLASDNANLNTVQKIVNYIEEIQLSLSNILINDLTTGGTAKALTAEMGKKLNQIKLTATIATDVETQISSAVAEDNKVVSRSKLFNWWKWVENTVLHKTGNETFTGVKTATNSGTTDVAGLSLSNEAGPGSKVFELINIQNGIGQRHYNYKNGVGSFGSNHGEGVLQVLNSLTESTGDLLQLLKNNVIKTRFDQNGRLLIRIGSNEIDKGINVTADGALGSKGIYVLTSTVSDGIVVDSVNSGIAQVLNSTGSYATGDLLVFRKNSITTSKFDQNGILTLPYLVIPSKTLVTTPVNGAIERDENGQLWETHNGVRSRLITASDDLILLAYKSPNTIQTNIAGAVSAIATNTSSSTIIGKIGNNSFLRLNALNEIYYPSENKGTVPPMIAKTEVFLKINNGLFASYYKGSDPVNQVKIMEFSGLNNNGFKNYQNPIVTNIQNQDPLIAQWSTIQLVVQTINNGTTTNADATYYLRDADNTRTFGANEASFSFVFVNTVVFADATNEEKLNTERTIRVNNYALYLETIR</sequence>
<dbReference type="Proteomes" id="UP000319267">
    <property type="component" value="Unassembled WGS sequence"/>
</dbReference>
<dbReference type="Pfam" id="PF22337">
    <property type="entry name" value="Phage_fiber_rpt"/>
    <property type="match status" value="1"/>
</dbReference>
<dbReference type="OrthoDB" id="1377270at2"/>
<proteinExistence type="predicted"/>
<gene>
    <name evidence="1" type="ORF">SAMN06265220_10826</name>
</gene>